<dbReference type="EMBL" id="WJBH02000005">
    <property type="protein sequence ID" value="KAI9558996.1"/>
    <property type="molecule type" value="Genomic_DNA"/>
</dbReference>
<dbReference type="Proteomes" id="UP000820818">
    <property type="component" value="Linkage Group LG5"/>
</dbReference>
<evidence type="ECO:0000313" key="1">
    <source>
        <dbReference type="EMBL" id="KAI9558996.1"/>
    </source>
</evidence>
<reference evidence="1 2" key="1">
    <citation type="submission" date="2022-05" db="EMBL/GenBank/DDBJ databases">
        <title>A multi-omics perspective on studying reproductive biology in Daphnia sinensis.</title>
        <authorList>
            <person name="Jia J."/>
        </authorList>
    </citation>
    <scope>NUCLEOTIDE SEQUENCE [LARGE SCALE GENOMIC DNA]</scope>
    <source>
        <strain evidence="1 2">WSL</strain>
    </source>
</reference>
<dbReference type="AlphaFoldDB" id="A0AAD5KRN4"/>
<evidence type="ECO:0000313" key="2">
    <source>
        <dbReference type="Proteomes" id="UP000820818"/>
    </source>
</evidence>
<accession>A0AAD5KRN4</accession>
<comment type="caution">
    <text evidence="1">The sequence shown here is derived from an EMBL/GenBank/DDBJ whole genome shotgun (WGS) entry which is preliminary data.</text>
</comment>
<protein>
    <submittedName>
        <fullName evidence="1">Uncharacterized protein</fullName>
    </submittedName>
</protein>
<organism evidence="1 2">
    <name type="scientific">Daphnia sinensis</name>
    <dbReference type="NCBI Taxonomy" id="1820382"/>
    <lineage>
        <taxon>Eukaryota</taxon>
        <taxon>Metazoa</taxon>
        <taxon>Ecdysozoa</taxon>
        <taxon>Arthropoda</taxon>
        <taxon>Crustacea</taxon>
        <taxon>Branchiopoda</taxon>
        <taxon>Diplostraca</taxon>
        <taxon>Cladocera</taxon>
        <taxon>Anomopoda</taxon>
        <taxon>Daphniidae</taxon>
        <taxon>Daphnia</taxon>
        <taxon>Daphnia similis group</taxon>
    </lineage>
</organism>
<name>A0AAD5KRN4_9CRUS</name>
<gene>
    <name evidence="1" type="ORF">GHT06_015785</name>
</gene>
<keyword evidence="2" id="KW-1185">Reference proteome</keyword>
<sequence length="172" mass="20743">METPVTSSSIRRIDFDDHDWWDIKHTSFPHSWTHENRGRKLWLNNRPEPPMSPFHPGELPIGLRTPFPGFRDSIYERVIKPHLRNNFVARQNNAIHFEEKNVLFRHEVEKFKYHPKMHHIKKPRLSKVNYQHKEIDNVKLLNSQNPQTRKIGDLPFSDPWKPVLYNEFVFHP</sequence>
<proteinExistence type="predicted"/>